<dbReference type="AlphaFoldDB" id="A0A9P0DA02"/>
<reference evidence="1" key="1">
    <citation type="submission" date="2022-01" db="EMBL/GenBank/DDBJ databases">
        <authorList>
            <person name="King R."/>
        </authorList>
    </citation>
    <scope>NUCLEOTIDE SEQUENCE</scope>
</reference>
<proteinExistence type="predicted"/>
<sequence length="170" mass="19876">MANRSLRPNAGTGKPTSSLTDVTEFIIKVYVPIWFNIKLNVSSTCGSFHVFKTIELSLYLRDDLERIVDTVIQRNAYFIHPKNILFFMLTDTCEWVRELSLRRILKARKTSGETVEIRHLVIPKLNFSVTDYFELIYWNECDVIQPPVLRDFTDDNLRVQNQETTLFAPE</sequence>
<evidence type="ECO:0000313" key="1">
    <source>
        <dbReference type="EMBL" id="CAH1113095.1"/>
    </source>
</evidence>
<dbReference type="PANTHER" id="PTHR46409">
    <property type="entry name" value="HTH PSQ-TYPE DOMAIN-CONTAINING PROTEIN"/>
    <property type="match status" value="1"/>
</dbReference>
<evidence type="ECO:0000313" key="2">
    <source>
        <dbReference type="Proteomes" id="UP001153636"/>
    </source>
</evidence>
<name>A0A9P0DA02_9CUCU</name>
<dbReference type="OrthoDB" id="8023395at2759"/>
<dbReference type="Proteomes" id="UP001153636">
    <property type="component" value="Chromosome 7"/>
</dbReference>
<keyword evidence="2" id="KW-1185">Reference proteome</keyword>
<protein>
    <submittedName>
        <fullName evidence="1">Uncharacterized protein</fullName>
    </submittedName>
</protein>
<accession>A0A9P0DA02</accession>
<organism evidence="1 2">
    <name type="scientific">Psylliodes chrysocephalus</name>
    <dbReference type="NCBI Taxonomy" id="3402493"/>
    <lineage>
        <taxon>Eukaryota</taxon>
        <taxon>Metazoa</taxon>
        <taxon>Ecdysozoa</taxon>
        <taxon>Arthropoda</taxon>
        <taxon>Hexapoda</taxon>
        <taxon>Insecta</taxon>
        <taxon>Pterygota</taxon>
        <taxon>Neoptera</taxon>
        <taxon>Endopterygota</taxon>
        <taxon>Coleoptera</taxon>
        <taxon>Polyphaga</taxon>
        <taxon>Cucujiformia</taxon>
        <taxon>Chrysomeloidea</taxon>
        <taxon>Chrysomelidae</taxon>
        <taxon>Galerucinae</taxon>
        <taxon>Alticini</taxon>
        <taxon>Psylliodes</taxon>
    </lineage>
</organism>
<dbReference type="EMBL" id="OV651819">
    <property type="protein sequence ID" value="CAH1113095.1"/>
    <property type="molecule type" value="Genomic_DNA"/>
</dbReference>
<dbReference type="PANTHER" id="PTHR46409:SF1">
    <property type="entry name" value="HTH PSQ-TYPE DOMAIN-CONTAINING PROTEIN"/>
    <property type="match status" value="1"/>
</dbReference>
<gene>
    <name evidence="1" type="ORF">PSYICH_LOCUS13677</name>
</gene>